<dbReference type="PANTHER" id="PTHR12848:SF16">
    <property type="entry name" value="REGULATORY-ASSOCIATED PROTEIN OF MTOR"/>
    <property type="match status" value="1"/>
</dbReference>
<accession>A0A6A4GI00</accession>
<dbReference type="GO" id="GO:0071230">
    <property type="term" value="P:cellular response to amino acid stimulus"/>
    <property type="evidence" value="ECO:0007669"/>
    <property type="project" value="TreeGrafter"/>
</dbReference>
<dbReference type="Proteomes" id="UP000799118">
    <property type="component" value="Unassembled WGS sequence"/>
</dbReference>
<organism evidence="1 2">
    <name type="scientific">Gymnopus androsaceus JB14</name>
    <dbReference type="NCBI Taxonomy" id="1447944"/>
    <lineage>
        <taxon>Eukaryota</taxon>
        <taxon>Fungi</taxon>
        <taxon>Dikarya</taxon>
        <taxon>Basidiomycota</taxon>
        <taxon>Agaricomycotina</taxon>
        <taxon>Agaricomycetes</taxon>
        <taxon>Agaricomycetidae</taxon>
        <taxon>Agaricales</taxon>
        <taxon>Marasmiineae</taxon>
        <taxon>Omphalotaceae</taxon>
        <taxon>Gymnopus</taxon>
    </lineage>
</organism>
<dbReference type="GO" id="GO:0030307">
    <property type="term" value="P:positive regulation of cell growth"/>
    <property type="evidence" value="ECO:0007669"/>
    <property type="project" value="TreeGrafter"/>
</dbReference>
<dbReference type="PRINTS" id="PR01547">
    <property type="entry name" value="YEAST176DUF"/>
</dbReference>
<name>A0A6A4GI00_9AGAR</name>
<dbReference type="AlphaFoldDB" id="A0A6A4GI00"/>
<dbReference type="InterPro" id="IPR004083">
    <property type="entry name" value="Raptor"/>
</dbReference>
<dbReference type="GO" id="GO:0031929">
    <property type="term" value="P:TOR signaling"/>
    <property type="evidence" value="ECO:0007669"/>
    <property type="project" value="InterPro"/>
</dbReference>
<sequence length="237" mass="25859">MKLTISTTSPNLAASWSSTPHLVPRKPPTQLAIVLQVLLSQPHHLRALILLSQFVDLGYGPSIFPDLRPVIYIHMARKFSAVDPTVQVDLFNNQQGYRYFSKILTTNPSTTLGGIFFSAQHALPNTSEHLAMCRFILASLARDFAKGQQACWEEQTLGVSQGTQDKLLNLISDDSAEVRCAALYALGMCMGASGSKLETEGIKGGGGSGGMFNRDGRTHFQMEVAAVTGARLVSWWF</sequence>
<evidence type="ECO:0000313" key="1">
    <source>
        <dbReference type="EMBL" id="KAE9385080.1"/>
    </source>
</evidence>
<dbReference type="GO" id="GO:0031931">
    <property type="term" value="C:TORC1 complex"/>
    <property type="evidence" value="ECO:0007669"/>
    <property type="project" value="InterPro"/>
</dbReference>
<protein>
    <recommendedName>
        <fullName evidence="3">ARM repeat-containing protein</fullName>
    </recommendedName>
</protein>
<dbReference type="OrthoDB" id="10262360at2759"/>
<evidence type="ECO:0000313" key="2">
    <source>
        <dbReference type="Proteomes" id="UP000799118"/>
    </source>
</evidence>
<dbReference type="EMBL" id="ML770034">
    <property type="protein sequence ID" value="KAE9385080.1"/>
    <property type="molecule type" value="Genomic_DNA"/>
</dbReference>
<dbReference type="GO" id="GO:0005737">
    <property type="term" value="C:cytoplasm"/>
    <property type="evidence" value="ECO:0007669"/>
    <property type="project" value="TreeGrafter"/>
</dbReference>
<dbReference type="GO" id="GO:0009267">
    <property type="term" value="P:cellular response to starvation"/>
    <property type="evidence" value="ECO:0007669"/>
    <property type="project" value="TreeGrafter"/>
</dbReference>
<dbReference type="GO" id="GO:0010506">
    <property type="term" value="P:regulation of autophagy"/>
    <property type="evidence" value="ECO:0007669"/>
    <property type="project" value="TreeGrafter"/>
</dbReference>
<proteinExistence type="predicted"/>
<reference evidence="1" key="1">
    <citation type="journal article" date="2019" name="Environ. Microbiol.">
        <title>Fungal ecological strategies reflected in gene transcription - a case study of two litter decomposers.</title>
        <authorList>
            <person name="Barbi F."/>
            <person name="Kohler A."/>
            <person name="Barry K."/>
            <person name="Baskaran P."/>
            <person name="Daum C."/>
            <person name="Fauchery L."/>
            <person name="Ihrmark K."/>
            <person name="Kuo A."/>
            <person name="LaButti K."/>
            <person name="Lipzen A."/>
            <person name="Morin E."/>
            <person name="Grigoriev I.V."/>
            <person name="Henrissat B."/>
            <person name="Lindahl B."/>
            <person name="Martin F."/>
        </authorList>
    </citation>
    <scope>NUCLEOTIDE SEQUENCE</scope>
    <source>
        <strain evidence="1">JB14</strain>
    </source>
</reference>
<keyword evidence="2" id="KW-1185">Reference proteome</keyword>
<dbReference type="GO" id="GO:0030674">
    <property type="term" value="F:protein-macromolecule adaptor activity"/>
    <property type="evidence" value="ECO:0007669"/>
    <property type="project" value="TreeGrafter"/>
</dbReference>
<evidence type="ECO:0008006" key="3">
    <source>
        <dbReference type="Google" id="ProtNLM"/>
    </source>
</evidence>
<gene>
    <name evidence="1" type="ORF">BT96DRAFT_960804</name>
</gene>
<dbReference type="PANTHER" id="PTHR12848">
    <property type="entry name" value="REGULATORY-ASSOCIATED PROTEIN OF MTOR"/>
    <property type="match status" value="1"/>
</dbReference>